<dbReference type="PANTHER" id="PTHR21301">
    <property type="entry name" value="REVERSE TRANSCRIPTASE"/>
    <property type="match status" value="1"/>
</dbReference>
<dbReference type="PROSITE" id="PS50878">
    <property type="entry name" value="RT_POL"/>
    <property type="match status" value="1"/>
</dbReference>
<organism evidence="2 3">
    <name type="scientific">Porites lobata</name>
    <dbReference type="NCBI Taxonomy" id="104759"/>
    <lineage>
        <taxon>Eukaryota</taxon>
        <taxon>Metazoa</taxon>
        <taxon>Cnidaria</taxon>
        <taxon>Anthozoa</taxon>
        <taxon>Hexacorallia</taxon>
        <taxon>Scleractinia</taxon>
        <taxon>Fungiina</taxon>
        <taxon>Poritidae</taxon>
        <taxon>Porites</taxon>
    </lineage>
</organism>
<sequence>MWIINNSLDVIRVLEEKQLSLNHVSTWDFSTLYTSLPHAQLKKQLRDLLERVFKSDSAFIATNNFRTFWTNDRTSTRYTYFSCRELCLAIDFLIDNIYVRFGSYVFRQVIGIPMGTNSAPLLADLFLHTFEYDFMVKTMKQDITKAIQFSNTFPYIDDLFSANNVDFGNYISAIYPSESQAAQTTLPHHLLKCVISTLISRLAKTHPSVSACTIRERTLHCGFNIPANPAYDVYISQLVRYAGICTSKVDFINRLRGLSLRLRQQGFDTNLLQKSFNKFFSRHGLIVEKYGAALREMRLA</sequence>
<evidence type="ECO:0000313" key="3">
    <source>
        <dbReference type="Proteomes" id="UP001159405"/>
    </source>
</evidence>
<accession>A0ABN8QIK9</accession>
<comment type="caution">
    <text evidence="2">The sequence shown here is derived from an EMBL/GenBank/DDBJ whole genome shotgun (WGS) entry which is preliminary data.</text>
</comment>
<evidence type="ECO:0000313" key="2">
    <source>
        <dbReference type="EMBL" id="CAH3162586.1"/>
    </source>
</evidence>
<dbReference type="PANTHER" id="PTHR21301:SF10">
    <property type="entry name" value="REVERSE TRANSCRIPTASE DOMAIN-CONTAINING PROTEIN"/>
    <property type="match status" value="1"/>
</dbReference>
<gene>
    <name evidence="2" type="ORF">PLOB_00005410</name>
</gene>
<feature type="non-terminal residue" evidence="2">
    <location>
        <position position="300"/>
    </location>
</feature>
<name>A0ABN8QIK9_9CNID</name>
<dbReference type="Proteomes" id="UP001159405">
    <property type="component" value="Unassembled WGS sequence"/>
</dbReference>
<dbReference type="InterPro" id="IPR000477">
    <property type="entry name" value="RT_dom"/>
</dbReference>
<reference evidence="2 3" key="1">
    <citation type="submission" date="2022-05" db="EMBL/GenBank/DDBJ databases">
        <authorList>
            <consortium name="Genoscope - CEA"/>
            <person name="William W."/>
        </authorList>
    </citation>
    <scope>NUCLEOTIDE SEQUENCE [LARGE SCALE GENOMIC DNA]</scope>
</reference>
<dbReference type="EMBL" id="CALNXK010000123">
    <property type="protein sequence ID" value="CAH3162586.1"/>
    <property type="molecule type" value="Genomic_DNA"/>
</dbReference>
<keyword evidence="3" id="KW-1185">Reference proteome</keyword>
<proteinExistence type="predicted"/>
<feature type="domain" description="Reverse transcriptase" evidence="1">
    <location>
        <begin position="1"/>
        <end position="225"/>
    </location>
</feature>
<evidence type="ECO:0000259" key="1">
    <source>
        <dbReference type="PROSITE" id="PS50878"/>
    </source>
</evidence>
<protein>
    <recommendedName>
        <fullName evidence="1">Reverse transcriptase domain-containing protein</fullName>
    </recommendedName>
</protein>